<evidence type="ECO:0000259" key="2">
    <source>
        <dbReference type="PROSITE" id="PS50181"/>
    </source>
</evidence>
<dbReference type="InterPro" id="IPR001810">
    <property type="entry name" value="F-box_dom"/>
</dbReference>
<protein>
    <recommendedName>
        <fullName evidence="2">F-box domain-containing protein</fullName>
    </recommendedName>
</protein>
<gene>
    <name evidence="3" type="ORF">ACO22_05645</name>
</gene>
<dbReference type="InterPro" id="IPR036322">
    <property type="entry name" value="WD40_repeat_dom_sf"/>
</dbReference>
<feature type="region of interest" description="Disordered" evidence="1">
    <location>
        <begin position="456"/>
        <end position="486"/>
    </location>
</feature>
<dbReference type="AlphaFoldDB" id="A0A1D2J9P9"/>
<reference evidence="3 4" key="1">
    <citation type="submission" date="2016-06" db="EMBL/GenBank/DDBJ databases">
        <authorList>
            <person name="Kjaerup R.B."/>
            <person name="Dalgaard T.S."/>
            <person name="Juul-Madsen H.R."/>
        </authorList>
    </citation>
    <scope>NUCLEOTIDE SEQUENCE [LARGE SCALE GENOMIC DNA]</scope>
    <source>
        <strain evidence="3 4">Pb300</strain>
    </source>
</reference>
<proteinExistence type="predicted"/>
<feature type="compositionally biased region" description="Basic residues" evidence="1">
    <location>
        <begin position="456"/>
        <end position="465"/>
    </location>
</feature>
<name>A0A1D2J9P9_PARBR</name>
<feature type="compositionally biased region" description="Polar residues" evidence="1">
    <location>
        <begin position="466"/>
        <end position="477"/>
    </location>
</feature>
<accession>A0A1D2J9P9</accession>
<evidence type="ECO:0000313" key="4">
    <source>
        <dbReference type="Proteomes" id="UP000242814"/>
    </source>
</evidence>
<dbReference type="VEuPathDB" id="FungiDB:PABG_06408"/>
<comment type="caution">
    <text evidence="3">The sequence shown here is derived from an EMBL/GenBank/DDBJ whole genome shotgun (WGS) entry which is preliminary data.</text>
</comment>
<evidence type="ECO:0000256" key="1">
    <source>
        <dbReference type="SAM" id="MobiDB-lite"/>
    </source>
</evidence>
<feature type="domain" description="F-box" evidence="2">
    <location>
        <begin position="1"/>
        <end position="48"/>
    </location>
</feature>
<dbReference type="Proteomes" id="UP000242814">
    <property type="component" value="Unassembled WGS sequence"/>
</dbReference>
<dbReference type="InterPro" id="IPR036047">
    <property type="entry name" value="F-box-like_dom_sf"/>
</dbReference>
<dbReference type="SUPFAM" id="SSF50978">
    <property type="entry name" value="WD40 repeat-like"/>
    <property type="match status" value="1"/>
</dbReference>
<sequence length="684" mass="76503">MLPDIPADIIYHIVSFLPTASCVKNLSQTCRRLHELISANDYRVFQAFVQSRFASIDTPPFWVDAARALTSRSRAFERKAIIGRFVLPPQNARRIGHPRTVRTDHPTLGYRPVIDSYEVWCGSSWNDRKEVLVWGAGADLNIRVTDLSLYGKSRARDTHTGFAGRGHSVGQPYEGVTWAVFNNLHGVNSWDDISGVHALPSADGPSGIGNEDIIFGRRNGSLVRMSISPRTGRCELKKRYVTGNSNNLEKTDLSTGSQRVLAATLVRRSILFFSVDAEEDEVKPLDELKNPANEFARHHCSRLLCDDRIAVGSDGVINNISVFNLTTTGATKTREINMDGLYDSCLTTKSQVHTIEPLLVTSHTGGRAGDLFLAGWGDSQVRLHDLRSSKPYVSSFIDTVDNSPIYTIQPIGRECFLVGSGVNATVKFFDMRMANKYSYLEACRSPIQPPLQRHQHHNHQLHGKNSHNNLHQQNSLITPVDSGPKDPLTYRRRDISVFLSSRAPSHPLSRAPLLRDSLRYRGPIYTISLPSPSSSTLYVGVEANVIRLDFASTDDITGRHRKWYEQNLGLGLDLEAAASADTSVGPGPGLGLNYPLVHDATLRPFDLSCYERPLPEDMCKGVRLMMQRPFYKAVGNGEGESDLFDEGRVWGWDQRWWQPLIKGKKKIRGRWTRDNRRTNAGMSE</sequence>
<evidence type="ECO:0000313" key="3">
    <source>
        <dbReference type="EMBL" id="ODH21605.1"/>
    </source>
</evidence>
<dbReference type="SUPFAM" id="SSF81383">
    <property type="entry name" value="F-box domain"/>
    <property type="match status" value="1"/>
</dbReference>
<dbReference type="PROSITE" id="PS50181">
    <property type="entry name" value="FBOX"/>
    <property type="match status" value="1"/>
</dbReference>
<dbReference type="EMBL" id="LZYO01000260">
    <property type="protein sequence ID" value="ODH21605.1"/>
    <property type="molecule type" value="Genomic_DNA"/>
</dbReference>
<dbReference type="Pfam" id="PF12937">
    <property type="entry name" value="F-box-like"/>
    <property type="match status" value="1"/>
</dbReference>
<organism evidence="3 4">
    <name type="scientific">Paracoccidioides brasiliensis</name>
    <dbReference type="NCBI Taxonomy" id="121759"/>
    <lineage>
        <taxon>Eukaryota</taxon>
        <taxon>Fungi</taxon>
        <taxon>Dikarya</taxon>
        <taxon>Ascomycota</taxon>
        <taxon>Pezizomycotina</taxon>
        <taxon>Eurotiomycetes</taxon>
        <taxon>Eurotiomycetidae</taxon>
        <taxon>Onygenales</taxon>
        <taxon>Ajellomycetaceae</taxon>
        <taxon>Paracoccidioides</taxon>
    </lineage>
</organism>
<dbReference type="VEuPathDB" id="FungiDB:PADG_07855"/>